<sequence length="59" mass="7200">MGAVNYEKKIKSPTFTNTEKFIWNLNHDFSLFLDFFLFILLFVEKSSIRFLVFEFWLII</sequence>
<evidence type="ECO:0000313" key="2">
    <source>
        <dbReference type="EMBL" id="PKC09630.1"/>
    </source>
</evidence>
<proteinExistence type="predicted"/>
<comment type="caution">
    <text evidence="2">The sequence shown here is derived from an EMBL/GenBank/DDBJ whole genome shotgun (WGS) entry which is preliminary data.</text>
</comment>
<gene>
    <name evidence="2" type="ORF">RhiirA5_154326</name>
</gene>
<accession>A0A2N0PS21</accession>
<name>A0A2N0PS21_9GLOM</name>
<keyword evidence="1" id="KW-1133">Transmembrane helix</keyword>
<dbReference type="Proteomes" id="UP000232722">
    <property type="component" value="Unassembled WGS sequence"/>
</dbReference>
<dbReference type="EMBL" id="LLXJ01000442">
    <property type="protein sequence ID" value="PKC09630.1"/>
    <property type="molecule type" value="Genomic_DNA"/>
</dbReference>
<protein>
    <submittedName>
        <fullName evidence="2">Uncharacterized protein</fullName>
    </submittedName>
</protein>
<reference evidence="2 3" key="2">
    <citation type="submission" date="2017-09" db="EMBL/GenBank/DDBJ databases">
        <title>Extensive intraspecific genome diversity in a model arbuscular mycorrhizal fungus.</title>
        <authorList>
            <person name="Chen E.C."/>
            <person name="Morin E."/>
            <person name="Beaudet D."/>
            <person name="Noel J."/>
            <person name="Ndikumana S."/>
            <person name="Charron P."/>
            <person name="St-Onge C."/>
            <person name="Giorgi J."/>
            <person name="Grigoriev I.V."/>
            <person name="Roux C."/>
            <person name="Martin F.M."/>
            <person name="Corradi N."/>
        </authorList>
    </citation>
    <scope>NUCLEOTIDE SEQUENCE [LARGE SCALE GENOMIC DNA]</scope>
    <source>
        <strain evidence="2 3">A5</strain>
    </source>
</reference>
<reference evidence="2 3" key="1">
    <citation type="submission" date="2016-04" db="EMBL/GenBank/DDBJ databases">
        <title>Genome analyses suggest a sexual origin of heterokaryosis in a supposedly ancient asexual fungus.</title>
        <authorList>
            <person name="Ropars J."/>
            <person name="Sedzielewska K."/>
            <person name="Noel J."/>
            <person name="Charron P."/>
            <person name="Farinelli L."/>
            <person name="Marton T."/>
            <person name="Kruger M."/>
            <person name="Pelin A."/>
            <person name="Brachmann A."/>
            <person name="Corradi N."/>
        </authorList>
    </citation>
    <scope>NUCLEOTIDE SEQUENCE [LARGE SCALE GENOMIC DNA]</scope>
    <source>
        <strain evidence="2 3">A5</strain>
    </source>
</reference>
<keyword evidence="1" id="KW-0472">Membrane</keyword>
<organism evidence="2 3">
    <name type="scientific">Rhizophagus irregularis</name>
    <dbReference type="NCBI Taxonomy" id="588596"/>
    <lineage>
        <taxon>Eukaryota</taxon>
        <taxon>Fungi</taxon>
        <taxon>Fungi incertae sedis</taxon>
        <taxon>Mucoromycota</taxon>
        <taxon>Glomeromycotina</taxon>
        <taxon>Glomeromycetes</taxon>
        <taxon>Glomerales</taxon>
        <taxon>Glomeraceae</taxon>
        <taxon>Rhizophagus</taxon>
    </lineage>
</organism>
<keyword evidence="1" id="KW-0812">Transmembrane</keyword>
<dbReference type="AlphaFoldDB" id="A0A2N0PS21"/>
<evidence type="ECO:0000313" key="3">
    <source>
        <dbReference type="Proteomes" id="UP000232722"/>
    </source>
</evidence>
<feature type="transmembrane region" description="Helical" evidence="1">
    <location>
        <begin position="21"/>
        <end position="43"/>
    </location>
</feature>
<evidence type="ECO:0000256" key="1">
    <source>
        <dbReference type="SAM" id="Phobius"/>
    </source>
</evidence>